<dbReference type="Proteomes" id="UP001215280">
    <property type="component" value="Unassembled WGS sequence"/>
</dbReference>
<sequence>MAWHGIASLLMRLPRLLLLPTFSPPPRRVMAALAVLLAHLPDTVLEQFRDASFTANFRMRNAQLFSSTEWVDLDDLLSWLRQRGDMDLLDLDSILPFDPRSMDGVDVSIQNAAFDGYHAVGFDDTRSATPSSGYSYPYDDYQSSNYSVPASEFDYLDAPGSSTPSSGLDIFGENYESNVDWDPSLAAFFDSAELSFNLDTPFAPAVASGSDPFFLRDPAPSHLQAADPAVFLSRPQDNFKFEDGNPRLMTQEEMDAAGEAWQWVPSSTVWLDKDVSSDVYIPMHPFSITKNQKVSRIERVHGIPSQFPVPRVATAYLVDFTSSRDDYQDDDGKTFNLDKILKDKDCHSWDGTPGERATNRAPMVDGQLFAGIGHFPSHLNQGSQIQDKAICHSNTVKGMKCTAKNASGGACSGYQIQELPSGRKYYFTCSNRSSSWTNHSGIQIPPDVDEDLCIRAFRGESITDGALDSTDPTGESCSRIIGSGSGKKGKSSFEFLARFPEEYRDLYGDTPPA</sequence>
<evidence type="ECO:0000256" key="2">
    <source>
        <dbReference type="SAM" id="SignalP"/>
    </source>
</evidence>
<name>A0AAD7IIG6_9AGAR</name>
<gene>
    <name evidence="3" type="ORF">DFH07DRAFT_777523</name>
</gene>
<protein>
    <submittedName>
        <fullName evidence="3">Uncharacterized protein</fullName>
    </submittedName>
</protein>
<dbReference type="EMBL" id="JARJLG010000114">
    <property type="protein sequence ID" value="KAJ7743031.1"/>
    <property type="molecule type" value="Genomic_DNA"/>
</dbReference>
<keyword evidence="2" id="KW-0732">Signal</keyword>
<feature type="signal peptide" evidence="2">
    <location>
        <begin position="1"/>
        <end position="18"/>
    </location>
</feature>
<feature type="region of interest" description="Disordered" evidence="1">
    <location>
        <begin position="464"/>
        <end position="491"/>
    </location>
</feature>
<dbReference type="AlphaFoldDB" id="A0AAD7IIG6"/>
<evidence type="ECO:0000313" key="4">
    <source>
        <dbReference type="Proteomes" id="UP001215280"/>
    </source>
</evidence>
<organism evidence="3 4">
    <name type="scientific">Mycena maculata</name>
    <dbReference type="NCBI Taxonomy" id="230809"/>
    <lineage>
        <taxon>Eukaryota</taxon>
        <taxon>Fungi</taxon>
        <taxon>Dikarya</taxon>
        <taxon>Basidiomycota</taxon>
        <taxon>Agaricomycotina</taxon>
        <taxon>Agaricomycetes</taxon>
        <taxon>Agaricomycetidae</taxon>
        <taxon>Agaricales</taxon>
        <taxon>Marasmiineae</taxon>
        <taxon>Mycenaceae</taxon>
        <taxon>Mycena</taxon>
    </lineage>
</organism>
<accession>A0AAD7IIG6</accession>
<comment type="caution">
    <text evidence="3">The sequence shown here is derived from an EMBL/GenBank/DDBJ whole genome shotgun (WGS) entry which is preliminary data.</text>
</comment>
<keyword evidence="4" id="KW-1185">Reference proteome</keyword>
<evidence type="ECO:0000256" key="1">
    <source>
        <dbReference type="SAM" id="MobiDB-lite"/>
    </source>
</evidence>
<feature type="chain" id="PRO_5042028837" evidence="2">
    <location>
        <begin position="19"/>
        <end position="513"/>
    </location>
</feature>
<reference evidence="3" key="1">
    <citation type="submission" date="2023-03" db="EMBL/GenBank/DDBJ databases">
        <title>Massive genome expansion in bonnet fungi (Mycena s.s.) driven by repeated elements and novel gene families across ecological guilds.</title>
        <authorList>
            <consortium name="Lawrence Berkeley National Laboratory"/>
            <person name="Harder C.B."/>
            <person name="Miyauchi S."/>
            <person name="Viragh M."/>
            <person name="Kuo A."/>
            <person name="Thoen E."/>
            <person name="Andreopoulos B."/>
            <person name="Lu D."/>
            <person name="Skrede I."/>
            <person name="Drula E."/>
            <person name="Henrissat B."/>
            <person name="Morin E."/>
            <person name="Kohler A."/>
            <person name="Barry K."/>
            <person name="LaButti K."/>
            <person name="Morin E."/>
            <person name="Salamov A."/>
            <person name="Lipzen A."/>
            <person name="Mereny Z."/>
            <person name="Hegedus B."/>
            <person name="Baldrian P."/>
            <person name="Stursova M."/>
            <person name="Weitz H."/>
            <person name="Taylor A."/>
            <person name="Grigoriev I.V."/>
            <person name="Nagy L.G."/>
            <person name="Martin F."/>
            <person name="Kauserud H."/>
        </authorList>
    </citation>
    <scope>NUCLEOTIDE SEQUENCE</scope>
    <source>
        <strain evidence="3">CBHHK188m</strain>
    </source>
</reference>
<evidence type="ECO:0000313" key="3">
    <source>
        <dbReference type="EMBL" id="KAJ7743031.1"/>
    </source>
</evidence>
<proteinExistence type="predicted"/>